<comment type="caution">
    <text evidence="1">The sequence shown here is derived from an EMBL/GenBank/DDBJ whole genome shotgun (WGS) entry which is preliminary data.</text>
</comment>
<protein>
    <submittedName>
        <fullName evidence="1">Uncharacterized protein</fullName>
    </submittedName>
</protein>
<dbReference type="AlphaFoldDB" id="A0AAW2U7Z4"/>
<gene>
    <name evidence="1" type="ORF">Sradi_1532100</name>
</gene>
<dbReference type="EMBL" id="JACGWJ010000006">
    <property type="protein sequence ID" value="KAL0413304.1"/>
    <property type="molecule type" value="Genomic_DNA"/>
</dbReference>
<accession>A0AAW2U7Z4</accession>
<evidence type="ECO:0000313" key="1">
    <source>
        <dbReference type="EMBL" id="KAL0413304.1"/>
    </source>
</evidence>
<name>A0AAW2U7Z4_SESRA</name>
<sequence>MVPAGVNTASCSQIAVETIRWMAPIKAGDNSSLEVSEEVLRLGGAATRLIALGGGRVDPPPTGIRDVLLATC</sequence>
<reference evidence="1" key="1">
    <citation type="submission" date="2020-06" db="EMBL/GenBank/DDBJ databases">
        <authorList>
            <person name="Li T."/>
            <person name="Hu X."/>
            <person name="Zhang T."/>
            <person name="Song X."/>
            <person name="Zhang H."/>
            <person name="Dai N."/>
            <person name="Sheng W."/>
            <person name="Hou X."/>
            <person name="Wei L."/>
        </authorList>
    </citation>
    <scope>NUCLEOTIDE SEQUENCE</scope>
    <source>
        <strain evidence="1">G02</strain>
        <tissue evidence="1">Leaf</tissue>
    </source>
</reference>
<reference evidence="1" key="2">
    <citation type="journal article" date="2024" name="Plant">
        <title>Genomic evolution and insights into agronomic trait innovations of Sesamum species.</title>
        <authorList>
            <person name="Miao H."/>
            <person name="Wang L."/>
            <person name="Qu L."/>
            <person name="Liu H."/>
            <person name="Sun Y."/>
            <person name="Le M."/>
            <person name="Wang Q."/>
            <person name="Wei S."/>
            <person name="Zheng Y."/>
            <person name="Lin W."/>
            <person name="Duan Y."/>
            <person name="Cao H."/>
            <person name="Xiong S."/>
            <person name="Wang X."/>
            <person name="Wei L."/>
            <person name="Li C."/>
            <person name="Ma Q."/>
            <person name="Ju M."/>
            <person name="Zhao R."/>
            <person name="Li G."/>
            <person name="Mu C."/>
            <person name="Tian Q."/>
            <person name="Mei H."/>
            <person name="Zhang T."/>
            <person name="Gao T."/>
            <person name="Zhang H."/>
        </authorList>
    </citation>
    <scope>NUCLEOTIDE SEQUENCE</scope>
    <source>
        <strain evidence="1">G02</strain>
    </source>
</reference>
<proteinExistence type="predicted"/>
<organism evidence="1">
    <name type="scientific">Sesamum radiatum</name>
    <name type="common">Black benniseed</name>
    <dbReference type="NCBI Taxonomy" id="300843"/>
    <lineage>
        <taxon>Eukaryota</taxon>
        <taxon>Viridiplantae</taxon>
        <taxon>Streptophyta</taxon>
        <taxon>Embryophyta</taxon>
        <taxon>Tracheophyta</taxon>
        <taxon>Spermatophyta</taxon>
        <taxon>Magnoliopsida</taxon>
        <taxon>eudicotyledons</taxon>
        <taxon>Gunneridae</taxon>
        <taxon>Pentapetalae</taxon>
        <taxon>asterids</taxon>
        <taxon>lamiids</taxon>
        <taxon>Lamiales</taxon>
        <taxon>Pedaliaceae</taxon>
        <taxon>Sesamum</taxon>
    </lineage>
</organism>